<dbReference type="PANTHER" id="PTHR34109:SF1">
    <property type="entry name" value="VOC DOMAIN-CONTAINING PROTEIN"/>
    <property type="match status" value="1"/>
</dbReference>
<dbReference type="InterPro" id="IPR029068">
    <property type="entry name" value="Glyas_Bleomycin-R_OHBP_Dase"/>
</dbReference>
<gene>
    <name evidence="2" type="ORF">BN2476_710007</name>
</gene>
<sequence>MTDAYRSKGLSSAVSYQDPKAAFRWLEAAFGFEPLFVILDSDGNLAHSEMTYGDSVVMVGSEWSEDHKSPRSVGGKNTQSVHVQLAEGEDIDAHCAHARAAGATILTEPQTQFYGDRTYRAKDPEGHIWTFGVTVQRMTPEEWDKASGLTTRTRLD</sequence>
<dbReference type="InterPro" id="IPR037523">
    <property type="entry name" value="VOC_core"/>
</dbReference>
<dbReference type="GO" id="GO:0051213">
    <property type="term" value="F:dioxygenase activity"/>
    <property type="evidence" value="ECO:0007669"/>
    <property type="project" value="UniProtKB-KW"/>
</dbReference>
<evidence type="ECO:0000313" key="3">
    <source>
        <dbReference type="Proteomes" id="UP000195569"/>
    </source>
</evidence>
<dbReference type="OrthoDB" id="9806868at2"/>
<comment type="caution">
    <text evidence="2">The sequence shown here is derived from an EMBL/GenBank/DDBJ whole genome shotgun (WGS) entry which is preliminary data.</text>
</comment>
<accession>A0A1N7SQP7</accession>
<dbReference type="SUPFAM" id="SSF54593">
    <property type="entry name" value="Glyoxalase/Bleomycin resistance protein/Dihydroxybiphenyl dioxygenase"/>
    <property type="match status" value="1"/>
</dbReference>
<dbReference type="Pfam" id="PF00903">
    <property type="entry name" value="Glyoxalase"/>
    <property type="match status" value="1"/>
</dbReference>
<keyword evidence="3" id="KW-1185">Reference proteome</keyword>
<evidence type="ECO:0000259" key="1">
    <source>
        <dbReference type="PROSITE" id="PS51819"/>
    </source>
</evidence>
<dbReference type="Gene3D" id="3.30.720.110">
    <property type="match status" value="1"/>
</dbReference>
<reference evidence="2" key="1">
    <citation type="submission" date="2016-12" db="EMBL/GenBank/DDBJ databases">
        <authorList>
            <person name="Moulin L."/>
        </authorList>
    </citation>
    <scope>NUCLEOTIDE SEQUENCE [LARGE SCALE GENOMIC DNA]</scope>
    <source>
        <strain evidence="2">STM 7183</strain>
    </source>
</reference>
<dbReference type="PANTHER" id="PTHR34109">
    <property type="entry name" value="BNAUNNG04460D PROTEIN-RELATED"/>
    <property type="match status" value="1"/>
</dbReference>
<dbReference type="RefSeq" id="WP_087738594.1">
    <property type="nucleotide sequence ID" value="NZ_CYGY02000071.1"/>
</dbReference>
<dbReference type="EMBL" id="CYGY02000071">
    <property type="protein sequence ID" value="SIT49749.1"/>
    <property type="molecule type" value="Genomic_DNA"/>
</dbReference>
<name>A0A1N7SQP7_9BURK</name>
<feature type="domain" description="VOC" evidence="1">
    <location>
        <begin position="8"/>
        <end position="134"/>
    </location>
</feature>
<dbReference type="PROSITE" id="PS51819">
    <property type="entry name" value="VOC"/>
    <property type="match status" value="1"/>
</dbReference>
<evidence type="ECO:0000313" key="2">
    <source>
        <dbReference type="EMBL" id="SIT49749.1"/>
    </source>
</evidence>
<dbReference type="Proteomes" id="UP000195569">
    <property type="component" value="Unassembled WGS sequence"/>
</dbReference>
<proteinExistence type="predicted"/>
<protein>
    <submittedName>
        <fullName evidence="2">Glyoxalase/bleomycin resistance protein/dioxygenase</fullName>
    </submittedName>
</protein>
<dbReference type="AlphaFoldDB" id="A0A1N7SQP7"/>
<dbReference type="Gene3D" id="3.30.720.120">
    <property type="match status" value="1"/>
</dbReference>
<organism evidence="2 3">
    <name type="scientific">Paraburkholderia piptadeniae</name>
    <dbReference type="NCBI Taxonomy" id="1701573"/>
    <lineage>
        <taxon>Bacteria</taxon>
        <taxon>Pseudomonadati</taxon>
        <taxon>Pseudomonadota</taxon>
        <taxon>Betaproteobacteria</taxon>
        <taxon>Burkholderiales</taxon>
        <taxon>Burkholderiaceae</taxon>
        <taxon>Paraburkholderia</taxon>
    </lineage>
</organism>
<dbReference type="InterPro" id="IPR004360">
    <property type="entry name" value="Glyas_Fos-R_dOase_dom"/>
</dbReference>